<gene>
    <name evidence="3" type="ORF">CF168_12780</name>
</gene>
<proteinExistence type="predicted"/>
<feature type="transmembrane region" description="Helical" evidence="1">
    <location>
        <begin position="114"/>
        <end position="133"/>
    </location>
</feature>
<feature type="transmembrane region" description="Helical" evidence="1">
    <location>
        <begin position="191"/>
        <end position="211"/>
    </location>
</feature>
<keyword evidence="1" id="KW-0472">Membrane</keyword>
<feature type="transmembrane region" description="Helical" evidence="1">
    <location>
        <begin position="250"/>
        <end position="271"/>
    </location>
</feature>
<dbReference type="EMBL" id="CP022358">
    <property type="protein sequence ID" value="ASK69664.1"/>
    <property type="molecule type" value="Genomic_DNA"/>
</dbReference>
<feature type="transmembrane region" description="Helical" evidence="1">
    <location>
        <begin position="278"/>
        <end position="301"/>
    </location>
</feature>
<dbReference type="Pfam" id="PF09925">
    <property type="entry name" value="DUF2157"/>
    <property type="match status" value="1"/>
</dbReference>
<evidence type="ECO:0000259" key="2">
    <source>
        <dbReference type="Pfam" id="PF09925"/>
    </source>
</evidence>
<evidence type="ECO:0000313" key="4">
    <source>
        <dbReference type="Proteomes" id="UP000198367"/>
    </source>
</evidence>
<evidence type="ECO:0000313" key="3">
    <source>
        <dbReference type="EMBL" id="ASK69664.1"/>
    </source>
</evidence>
<evidence type="ECO:0000256" key="1">
    <source>
        <dbReference type="SAM" id="Phobius"/>
    </source>
</evidence>
<feature type="transmembrane region" description="Helical" evidence="1">
    <location>
        <begin position="145"/>
        <end position="171"/>
    </location>
</feature>
<dbReference type="KEGG" id="sbj:CF168_12780"/>
<name>A0A220UN62_9GAMM</name>
<dbReference type="InterPro" id="IPR018677">
    <property type="entry name" value="DUF2157"/>
</dbReference>
<protein>
    <recommendedName>
        <fullName evidence="2">DUF2157 domain-containing protein</fullName>
    </recommendedName>
</protein>
<feature type="transmembrane region" description="Helical" evidence="1">
    <location>
        <begin position="76"/>
        <end position="94"/>
    </location>
</feature>
<keyword evidence="4" id="KW-1185">Reference proteome</keyword>
<dbReference type="RefSeq" id="WP_089068047.1">
    <property type="nucleotide sequence ID" value="NZ_CP022358.1"/>
</dbReference>
<accession>A0A220UN62</accession>
<keyword evidence="1" id="KW-1133">Transmembrane helix</keyword>
<feature type="transmembrane region" description="Helical" evidence="1">
    <location>
        <begin position="307"/>
        <end position="328"/>
    </location>
</feature>
<reference evidence="3 4" key="1">
    <citation type="submission" date="2017-07" db="EMBL/GenBank/DDBJ databases">
        <title>Phenotypical and genomic characterization of a clinical isolate of Shewanella bicestrii sp. nov. producing an extended-spectrum beta-lactamase and a new oxacillinase variant.</title>
        <authorList>
            <person name="Jousset A.B."/>
            <person name="Bonnin R.A."/>
            <person name="Girlich D."/>
            <person name="Dabos L."/>
            <person name="Potron A."/>
            <person name="Dortet L."/>
            <person name="Glaser P."/>
            <person name="Naas T."/>
        </authorList>
    </citation>
    <scope>NUCLEOTIDE SEQUENCE [LARGE SCALE GENOMIC DNA]</scope>
    <source>
        <strain evidence="3 4">JAB-1</strain>
    </source>
</reference>
<sequence>MRHLTSHVYEWLEQGHITPTEANELYRQLSVPPNAASWRSLLAQLLQWAGALSFACGVLFFFAYNWQSLARMSKFALIEAALLISLVSFVWLYYRSAAKQLVDPSHCLFGATLANAALLVVSMLVGGLLALVGQTYQTGADPWQLFAIWALAILPFAWVAGFDGLWLLLVGLVNLSLGLYADTTLLWLDEQLWLCLFVVLNLTIYYGFVFLGSTSRRWHAPFVEYASSLTAMGCFTLLVCWMIFEPSDTKPLLVAVWVGYFGHLLFGFWWFRHKRLQVYPLALGGFSLISVGAALFTELLFRNSDPIGGFLLIGLYIILASTGLSTVLRRLHRQAKAGISPTQTPNENEELSHE</sequence>
<dbReference type="AlphaFoldDB" id="A0A220UN62"/>
<dbReference type="Proteomes" id="UP000198367">
    <property type="component" value="Chromosome"/>
</dbReference>
<feature type="transmembrane region" description="Helical" evidence="1">
    <location>
        <begin position="223"/>
        <end position="244"/>
    </location>
</feature>
<feature type="transmembrane region" description="Helical" evidence="1">
    <location>
        <begin position="45"/>
        <end position="64"/>
    </location>
</feature>
<feature type="domain" description="DUF2157" evidence="2">
    <location>
        <begin position="10"/>
        <end position="166"/>
    </location>
</feature>
<keyword evidence="1" id="KW-0812">Transmembrane</keyword>
<organism evidence="3 4">
    <name type="scientific">Shewanella bicestrii</name>
    <dbReference type="NCBI Taxonomy" id="2018305"/>
    <lineage>
        <taxon>Bacteria</taxon>
        <taxon>Pseudomonadati</taxon>
        <taxon>Pseudomonadota</taxon>
        <taxon>Gammaproteobacteria</taxon>
        <taxon>Alteromonadales</taxon>
        <taxon>Shewanellaceae</taxon>
        <taxon>Shewanella</taxon>
    </lineage>
</organism>